<proteinExistence type="predicted"/>
<dbReference type="Proteomes" id="UP001331761">
    <property type="component" value="Unassembled WGS sequence"/>
</dbReference>
<dbReference type="SUPFAM" id="SSF53300">
    <property type="entry name" value="vWA-like"/>
    <property type="match status" value="1"/>
</dbReference>
<feature type="region of interest" description="Disordered" evidence="1">
    <location>
        <begin position="321"/>
        <end position="411"/>
    </location>
</feature>
<feature type="compositionally biased region" description="Low complexity" evidence="1">
    <location>
        <begin position="361"/>
        <end position="395"/>
    </location>
</feature>
<feature type="compositionally biased region" description="Pro residues" evidence="1">
    <location>
        <begin position="326"/>
        <end position="335"/>
    </location>
</feature>
<evidence type="ECO:0000256" key="1">
    <source>
        <dbReference type="SAM" id="MobiDB-lite"/>
    </source>
</evidence>
<gene>
    <name evidence="3" type="ORF">GCK32_003109</name>
</gene>
<reference evidence="3 4" key="1">
    <citation type="submission" date="2019-10" db="EMBL/GenBank/DDBJ databases">
        <title>Assembly and Annotation for the nematode Trichostrongylus colubriformis.</title>
        <authorList>
            <person name="Martin J."/>
        </authorList>
    </citation>
    <scope>NUCLEOTIDE SEQUENCE [LARGE SCALE GENOMIC DNA]</scope>
    <source>
        <strain evidence="3">G859</strain>
        <tissue evidence="3">Whole worm</tissue>
    </source>
</reference>
<dbReference type="EMBL" id="WIXE01015619">
    <property type="protein sequence ID" value="KAK5973332.1"/>
    <property type="molecule type" value="Genomic_DNA"/>
</dbReference>
<feature type="non-terminal residue" evidence="3">
    <location>
        <position position="640"/>
    </location>
</feature>
<feature type="compositionally biased region" description="Low complexity" evidence="1">
    <location>
        <begin position="500"/>
        <end position="512"/>
    </location>
</feature>
<accession>A0AAN8FFV0</accession>
<evidence type="ECO:0000259" key="2">
    <source>
        <dbReference type="PROSITE" id="PS50234"/>
    </source>
</evidence>
<dbReference type="InterPro" id="IPR036465">
    <property type="entry name" value="vWFA_dom_sf"/>
</dbReference>
<sequence>MDGGRDTISNQYCHARIQYMVSKIFPFCSHFPLLRLSSSNSQSKSHYLQRLCPVNIIPAAVFKQSSVKAKAMDHRMHICIALLFLFAQMNLGDATAFDIVHYRYRRDAEDKYYDPANRDGCPPSLLSGGGGGGSGTSSESDVAVFLIIDFTLKDKPDWKAQIDLLMKALSYLPGARVGVVQLDCTSDFIFGVEVASEDQVRKVISETKAKSTSKKATYQAYNIAAQWLMNEPRQNKKVIVLTDGEWDKCIQAKPEVDEFQITRQWRNADVQAVVLHVANGKKSPDDMAKIASDADSVISVPDFKNIDKSVYKHMAKLLCSDDSIPAPNPPPPPPSTKETAAPSPPSTKETAAPSPPSTQETGASVVPTTGTTPTGGNTTTGSTSRTVTAVSSGSRRTTKGPNPNGFDTLGDGEDLSIVVIMDFTQSAEKYWKEEIDYLIQGANSKKKARIGVVSLSCPSEILLPMGVHDEKQIRNQGVKILYGSLTPIGTPDTSVTKPATSGNTTPSSGNTPYDNMKNLTGNPEYVIDPNDVNKVRDALLKALQDLNGRNSVVPGVVTVAPLRVNLFEHMSIVVIIDFTQSTEKQWNGEIKFLIVLAKGLSKARFGVISLSCPSKILLTMGLYDENQLRNGVPLPTGTVP</sequence>
<name>A0AAN8FFV0_TRICO</name>
<organism evidence="3 4">
    <name type="scientific">Trichostrongylus colubriformis</name>
    <name type="common">Black scour worm</name>
    <dbReference type="NCBI Taxonomy" id="6319"/>
    <lineage>
        <taxon>Eukaryota</taxon>
        <taxon>Metazoa</taxon>
        <taxon>Ecdysozoa</taxon>
        <taxon>Nematoda</taxon>
        <taxon>Chromadorea</taxon>
        <taxon>Rhabditida</taxon>
        <taxon>Rhabditina</taxon>
        <taxon>Rhabditomorpha</taxon>
        <taxon>Strongyloidea</taxon>
        <taxon>Trichostrongylidae</taxon>
        <taxon>Trichostrongylus</taxon>
    </lineage>
</organism>
<evidence type="ECO:0000313" key="4">
    <source>
        <dbReference type="Proteomes" id="UP001331761"/>
    </source>
</evidence>
<evidence type="ECO:0000313" key="3">
    <source>
        <dbReference type="EMBL" id="KAK5973332.1"/>
    </source>
</evidence>
<dbReference type="Pfam" id="PF00092">
    <property type="entry name" value="VWA"/>
    <property type="match status" value="1"/>
</dbReference>
<comment type="caution">
    <text evidence="3">The sequence shown here is derived from an EMBL/GenBank/DDBJ whole genome shotgun (WGS) entry which is preliminary data.</text>
</comment>
<protein>
    <recommendedName>
        <fullName evidence="2">VWFA domain-containing protein</fullName>
    </recommendedName>
</protein>
<dbReference type="AlphaFoldDB" id="A0AAN8FFV0"/>
<dbReference type="PROSITE" id="PS50234">
    <property type="entry name" value="VWFA"/>
    <property type="match status" value="1"/>
</dbReference>
<feature type="region of interest" description="Disordered" evidence="1">
    <location>
        <begin position="492"/>
        <end position="514"/>
    </location>
</feature>
<keyword evidence="4" id="KW-1185">Reference proteome</keyword>
<dbReference type="Gene3D" id="3.40.50.410">
    <property type="entry name" value="von Willebrand factor, type A domain"/>
    <property type="match status" value="1"/>
</dbReference>
<feature type="domain" description="VWFA" evidence="2">
    <location>
        <begin position="141"/>
        <end position="314"/>
    </location>
</feature>
<dbReference type="InterPro" id="IPR002035">
    <property type="entry name" value="VWF_A"/>
</dbReference>